<evidence type="ECO:0000256" key="6">
    <source>
        <dbReference type="ARBA" id="ARBA00022692"/>
    </source>
</evidence>
<evidence type="ECO:0000256" key="3">
    <source>
        <dbReference type="ARBA" id="ARBA00010663"/>
    </source>
</evidence>
<evidence type="ECO:0000256" key="8">
    <source>
        <dbReference type="ARBA" id="ARBA00023040"/>
    </source>
</evidence>
<evidence type="ECO:0000256" key="2">
    <source>
        <dbReference type="ARBA" id="ARBA00004651"/>
    </source>
</evidence>
<dbReference type="Gene3D" id="1.20.1070.10">
    <property type="entry name" value="Rhodopsin 7-helix transmembrane proteins"/>
    <property type="match status" value="1"/>
</dbReference>
<dbReference type="RefSeq" id="XP_020859533.1">
    <property type="nucleotide sequence ID" value="XM_021003874.1"/>
</dbReference>
<comment type="subcellular location">
    <subcellularLocation>
        <location evidence="2 13">Cell membrane</location>
        <topology evidence="2 13">Multi-pass membrane protein</topology>
    </subcellularLocation>
</comment>
<sequence>MTLSYLLLGILFFIQTGVGILGNFFLLGLYTFTLLNGHKLRPIEYIFAHLASANSKVLLSKGIPQMIVCLGFKNFLDPIGCKFIVYLYAVARSVSLSMTCLLSGFQVITISPSNSWWAELKIQAPKCILPSCFLCWCFYLLINCTLLGTMHNSRYRTNNTKIWQLGYCSILTPASFNAALFAIIFSMPDVLCMGFMICSSAYLVLLLHRHHQQVQHIHSPHLSPRIFPEKRATQAILLLVITYVSFYSINSSLSFYQFKINKHPPWFTPTLDLLAAYFPAISPFVLIFSDSQVLKYWYALWHRRHCCLLCHTVHNHTHFQNSSLTL</sequence>
<keyword evidence="9 13" id="KW-0472">Membrane</keyword>
<feature type="transmembrane region" description="Helical" evidence="13">
    <location>
        <begin position="162"/>
        <end position="184"/>
    </location>
</feature>
<keyword evidence="5 13" id="KW-0589">Pheromone response</keyword>
<feature type="transmembrane region" description="Helical" evidence="13">
    <location>
        <begin position="190"/>
        <end position="207"/>
    </location>
</feature>
<dbReference type="InParanoid" id="A0A6P5LQM7"/>
<keyword evidence="14" id="KW-1185">Reference proteome</keyword>
<keyword evidence="6 13" id="KW-0812">Transmembrane</keyword>
<keyword evidence="4 13" id="KW-1003">Cell membrane</keyword>
<reference evidence="15" key="1">
    <citation type="submission" date="2025-08" db="UniProtKB">
        <authorList>
            <consortium name="RefSeq"/>
        </authorList>
    </citation>
    <scope>IDENTIFICATION</scope>
    <source>
        <tissue evidence="15">Spleen</tissue>
    </source>
</reference>
<dbReference type="SUPFAM" id="SSF81321">
    <property type="entry name" value="Family A G protein-coupled receptor-like"/>
    <property type="match status" value="1"/>
</dbReference>
<dbReference type="FunCoup" id="A0A6P5LQM7">
    <property type="interactions" value="3"/>
</dbReference>
<comment type="similarity">
    <text evidence="3 13">Belongs to the G-protein coupled receptor 1 family.</text>
</comment>
<evidence type="ECO:0000313" key="15">
    <source>
        <dbReference type="RefSeq" id="XP_020859533.1"/>
    </source>
</evidence>
<feature type="transmembrane region" description="Helical" evidence="13">
    <location>
        <begin position="128"/>
        <end position="150"/>
    </location>
</feature>
<dbReference type="PANTHER" id="PTHR24062">
    <property type="entry name" value="VOMERONASAL TYPE-1 RECEPTOR"/>
    <property type="match status" value="1"/>
</dbReference>
<evidence type="ECO:0000313" key="14">
    <source>
        <dbReference type="Proteomes" id="UP000515140"/>
    </source>
</evidence>
<feature type="transmembrane region" description="Helical" evidence="13">
    <location>
        <begin position="235"/>
        <end position="256"/>
    </location>
</feature>
<feature type="transmembrane region" description="Helical" evidence="13">
    <location>
        <begin position="83"/>
        <end position="108"/>
    </location>
</feature>
<dbReference type="AlphaFoldDB" id="A0A6P5LQM7"/>
<dbReference type="GO" id="GO:0005886">
    <property type="term" value="C:plasma membrane"/>
    <property type="evidence" value="ECO:0007669"/>
    <property type="project" value="UniProtKB-SubCell"/>
</dbReference>
<evidence type="ECO:0000256" key="9">
    <source>
        <dbReference type="ARBA" id="ARBA00023136"/>
    </source>
</evidence>
<comment type="function">
    <text evidence="1">Putative pheromone receptor.</text>
</comment>
<feature type="transmembrane region" description="Helical" evidence="13">
    <location>
        <begin position="6"/>
        <end position="32"/>
    </location>
</feature>
<dbReference type="KEGG" id="pcw:110220023"/>
<gene>
    <name evidence="15" type="primary">LOC110220023</name>
</gene>
<evidence type="ECO:0000256" key="11">
    <source>
        <dbReference type="ARBA" id="ARBA00023180"/>
    </source>
</evidence>
<accession>A0A6P5LQM7</accession>
<name>A0A6P5LQM7_PHACI</name>
<dbReference type="FunFam" id="1.20.1070.10:FF:000033">
    <property type="entry name" value="Vomeronasal type-1 receptor"/>
    <property type="match status" value="1"/>
</dbReference>
<dbReference type="GeneID" id="110220023"/>
<dbReference type="InterPro" id="IPR004072">
    <property type="entry name" value="Vmron_rcpt_1"/>
</dbReference>
<feature type="transmembrane region" description="Helical" evidence="13">
    <location>
        <begin position="276"/>
        <end position="294"/>
    </location>
</feature>
<evidence type="ECO:0000256" key="4">
    <source>
        <dbReference type="ARBA" id="ARBA00022475"/>
    </source>
</evidence>
<dbReference type="PRINTS" id="PR01534">
    <property type="entry name" value="VOMERONASL1R"/>
</dbReference>
<keyword evidence="12 13" id="KW-0807">Transducer</keyword>
<evidence type="ECO:0000256" key="13">
    <source>
        <dbReference type="RuleBase" id="RU364061"/>
    </source>
</evidence>
<dbReference type="GO" id="GO:0016503">
    <property type="term" value="F:pheromone receptor activity"/>
    <property type="evidence" value="ECO:0007669"/>
    <property type="project" value="InterPro"/>
</dbReference>
<protein>
    <recommendedName>
        <fullName evidence="13">Vomeronasal type-1 receptor</fullName>
    </recommendedName>
</protein>
<keyword evidence="10 13" id="KW-0675">Receptor</keyword>
<evidence type="ECO:0000256" key="7">
    <source>
        <dbReference type="ARBA" id="ARBA00022989"/>
    </source>
</evidence>
<keyword evidence="11" id="KW-0325">Glycoprotein</keyword>
<evidence type="ECO:0000256" key="12">
    <source>
        <dbReference type="ARBA" id="ARBA00023224"/>
    </source>
</evidence>
<dbReference type="GO" id="GO:0019236">
    <property type="term" value="P:response to pheromone"/>
    <property type="evidence" value="ECO:0007669"/>
    <property type="project" value="UniProtKB-KW"/>
</dbReference>
<keyword evidence="8 13" id="KW-0297">G-protein coupled receptor</keyword>
<proteinExistence type="inferred from homology"/>
<keyword evidence="7 13" id="KW-1133">Transmembrane helix</keyword>
<organism evidence="14 15">
    <name type="scientific">Phascolarctos cinereus</name>
    <name type="common">Koala</name>
    <dbReference type="NCBI Taxonomy" id="38626"/>
    <lineage>
        <taxon>Eukaryota</taxon>
        <taxon>Metazoa</taxon>
        <taxon>Chordata</taxon>
        <taxon>Craniata</taxon>
        <taxon>Vertebrata</taxon>
        <taxon>Euteleostomi</taxon>
        <taxon>Mammalia</taxon>
        <taxon>Metatheria</taxon>
        <taxon>Diprotodontia</taxon>
        <taxon>Phascolarctidae</taxon>
        <taxon>Phascolarctos</taxon>
    </lineage>
</organism>
<evidence type="ECO:0000256" key="1">
    <source>
        <dbReference type="ARBA" id="ARBA00003878"/>
    </source>
</evidence>
<dbReference type="Pfam" id="PF03402">
    <property type="entry name" value="V1R"/>
    <property type="match status" value="1"/>
</dbReference>
<evidence type="ECO:0000256" key="10">
    <source>
        <dbReference type="ARBA" id="ARBA00023170"/>
    </source>
</evidence>
<evidence type="ECO:0000256" key="5">
    <source>
        <dbReference type="ARBA" id="ARBA00022507"/>
    </source>
</evidence>
<dbReference type="Proteomes" id="UP000515140">
    <property type="component" value="Unplaced"/>
</dbReference>